<gene>
    <name evidence="2" type="ORF">JAN5088_03025</name>
</gene>
<protein>
    <recommendedName>
        <fullName evidence="1">Bacteriophage phiJL001 Gp84 C-terminal domain-containing protein</fullName>
    </recommendedName>
</protein>
<name>A0A0M6XU23_9RHOB</name>
<dbReference type="EMBL" id="CXPG01000021">
    <property type="protein sequence ID" value="CTQ34232.1"/>
    <property type="molecule type" value="Genomic_DNA"/>
</dbReference>
<dbReference type="NCBIfam" id="TIGR02218">
    <property type="entry name" value="phg_TIGR02218"/>
    <property type="match status" value="1"/>
</dbReference>
<dbReference type="Pfam" id="PF09931">
    <property type="entry name" value="Phage_phiJL001_Gp84_N"/>
    <property type="match status" value="1"/>
</dbReference>
<dbReference type="InterPro" id="IPR018964">
    <property type="entry name" value="Phage_phiJL001_Gp84_C"/>
</dbReference>
<keyword evidence="3" id="KW-1185">Reference proteome</keyword>
<evidence type="ECO:0000259" key="1">
    <source>
        <dbReference type="Pfam" id="PF09356"/>
    </source>
</evidence>
<sequence>MSALASHMATGAATVCRAWIVRRGDGVVLGFTDHDMALTVDGVACKASSGMTAGALETVTGLAVDNGEAHGALSHDAICEEDIRAGRWDAAEVTAYLVNWSNPAEFEILFRGTLGEISWGGGAFSAELRGLSEALNRTRGRVYQSRCDAVLGDGRCGKVLGPLFMAEVEVLAVEDNQVIALPSLTEYAPRWFDRGRIHVLSGAAEGASERIKIDRIEGDRRRIELWQSLRSRLAAGDRIRIEAGCDKRKETCRLKFDNLLNFRGFPDIPGEDWLMSYPTRAGRNDGGRG</sequence>
<dbReference type="InterPro" id="IPR011928">
    <property type="entry name" value="Phage_phiJL001_Gp84"/>
</dbReference>
<proteinExistence type="predicted"/>
<dbReference type="Proteomes" id="UP000048908">
    <property type="component" value="Unassembled WGS sequence"/>
</dbReference>
<dbReference type="RefSeq" id="WP_055683608.1">
    <property type="nucleotide sequence ID" value="NZ_CXPG01000021.1"/>
</dbReference>
<evidence type="ECO:0000313" key="2">
    <source>
        <dbReference type="EMBL" id="CTQ34232.1"/>
    </source>
</evidence>
<dbReference type="STRING" id="282197.SAMN04488517_103112"/>
<reference evidence="2 3" key="1">
    <citation type="submission" date="2015-07" db="EMBL/GenBank/DDBJ databases">
        <authorList>
            <person name="Noorani M."/>
        </authorList>
    </citation>
    <scope>NUCLEOTIDE SEQUENCE [LARGE SCALE GENOMIC DNA]</scope>
    <source>
        <strain evidence="2 3">CECT 5088</strain>
    </source>
</reference>
<feature type="domain" description="Bacteriophage phiJL001 Gp84 C-terminal" evidence="1">
    <location>
        <begin position="190"/>
        <end position="272"/>
    </location>
</feature>
<organism evidence="2 3">
    <name type="scientific">Jannaschia rubra</name>
    <dbReference type="NCBI Taxonomy" id="282197"/>
    <lineage>
        <taxon>Bacteria</taxon>
        <taxon>Pseudomonadati</taxon>
        <taxon>Pseudomonadota</taxon>
        <taxon>Alphaproteobacteria</taxon>
        <taxon>Rhodobacterales</taxon>
        <taxon>Roseobacteraceae</taxon>
        <taxon>Jannaschia</taxon>
    </lineage>
</organism>
<evidence type="ECO:0000313" key="3">
    <source>
        <dbReference type="Proteomes" id="UP000048908"/>
    </source>
</evidence>
<dbReference type="OrthoDB" id="1633386at2"/>
<accession>A0A0M6XU23</accession>
<dbReference type="AlphaFoldDB" id="A0A0M6XU23"/>
<dbReference type="Pfam" id="PF09356">
    <property type="entry name" value="Phage_BR0599"/>
    <property type="match status" value="1"/>
</dbReference>